<protein>
    <submittedName>
        <fullName evidence="7">OmpA family protein</fullName>
    </submittedName>
</protein>
<feature type="compositionally biased region" description="Basic and acidic residues" evidence="5">
    <location>
        <begin position="65"/>
        <end position="74"/>
    </location>
</feature>
<feature type="compositionally biased region" description="Pro residues" evidence="5">
    <location>
        <begin position="75"/>
        <end position="85"/>
    </location>
</feature>
<dbReference type="CDD" id="cd07185">
    <property type="entry name" value="OmpA_C-like"/>
    <property type="match status" value="1"/>
</dbReference>
<dbReference type="InterPro" id="IPR006664">
    <property type="entry name" value="OMP_bac"/>
</dbReference>
<accession>A0A4V6Y7D5</accession>
<dbReference type="InterPro" id="IPR050330">
    <property type="entry name" value="Bact_OuterMem_StrucFunc"/>
</dbReference>
<evidence type="ECO:0000313" key="7">
    <source>
        <dbReference type="EMBL" id="TKV81305.1"/>
    </source>
</evidence>
<evidence type="ECO:0000259" key="6">
    <source>
        <dbReference type="PROSITE" id="PS51123"/>
    </source>
</evidence>
<keyword evidence="2 4" id="KW-0472">Membrane</keyword>
<dbReference type="Pfam" id="PF00691">
    <property type="entry name" value="OmpA"/>
    <property type="match status" value="1"/>
</dbReference>
<dbReference type="Proteomes" id="UP000305095">
    <property type="component" value="Unassembled WGS sequence"/>
</dbReference>
<evidence type="ECO:0000256" key="2">
    <source>
        <dbReference type="ARBA" id="ARBA00023136"/>
    </source>
</evidence>
<dbReference type="PRINTS" id="PR01021">
    <property type="entry name" value="OMPADOMAIN"/>
</dbReference>
<evidence type="ECO:0000256" key="1">
    <source>
        <dbReference type="ARBA" id="ARBA00004442"/>
    </source>
</evidence>
<dbReference type="InterPro" id="IPR036737">
    <property type="entry name" value="OmpA-like_sf"/>
</dbReference>
<feature type="region of interest" description="Disordered" evidence="5">
    <location>
        <begin position="65"/>
        <end position="88"/>
    </location>
</feature>
<keyword evidence="3" id="KW-0998">Cell outer membrane</keyword>
<dbReference type="PANTHER" id="PTHR30329:SF21">
    <property type="entry name" value="LIPOPROTEIN YIAD-RELATED"/>
    <property type="match status" value="1"/>
</dbReference>
<dbReference type="PROSITE" id="PS51123">
    <property type="entry name" value="OMPA_2"/>
    <property type="match status" value="1"/>
</dbReference>
<evidence type="ECO:0000313" key="8">
    <source>
        <dbReference type="Proteomes" id="UP000305095"/>
    </source>
</evidence>
<dbReference type="EMBL" id="SZZP01000007">
    <property type="protein sequence ID" value="TKV81305.1"/>
    <property type="molecule type" value="Genomic_DNA"/>
</dbReference>
<reference evidence="7 8" key="1">
    <citation type="submission" date="2019-05" db="EMBL/GenBank/DDBJ databases">
        <title>Draft Genome of Bradyrhizobium elkanii strain SEMIA 938, Used in Commercial Inoculants for Lupinus spp. in Brazil.</title>
        <authorList>
            <person name="Hungria M."/>
            <person name="Delamuta J.R.M."/>
            <person name="Ribeiro R.A."/>
            <person name="Nogueira M.A."/>
        </authorList>
    </citation>
    <scope>NUCLEOTIDE SEQUENCE [LARGE SCALE GENOMIC DNA]</scope>
    <source>
        <strain evidence="7 8">Semia 938</strain>
    </source>
</reference>
<dbReference type="InterPro" id="IPR006665">
    <property type="entry name" value="OmpA-like"/>
</dbReference>
<dbReference type="GO" id="GO:0009279">
    <property type="term" value="C:cell outer membrane"/>
    <property type="evidence" value="ECO:0007669"/>
    <property type="project" value="UniProtKB-SubCell"/>
</dbReference>
<gene>
    <name evidence="7" type="ORF">FDV58_14445</name>
</gene>
<organism evidence="7 8">
    <name type="scientific">Bradyrhizobium elkanii</name>
    <dbReference type="NCBI Taxonomy" id="29448"/>
    <lineage>
        <taxon>Bacteria</taxon>
        <taxon>Pseudomonadati</taxon>
        <taxon>Pseudomonadota</taxon>
        <taxon>Alphaproteobacteria</taxon>
        <taxon>Hyphomicrobiales</taxon>
        <taxon>Nitrobacteraceae</taxon>
        <taxon>Bradyrhizobium</taxon>
    </lineage>
</organism>
<comment type="caution">
    <text evidence="7">The sequence shown here is derived from an EMBL/GenBank/DDBJ whole genome shotgun (WGS) entry which is preliminary data.</text>
</comment>
<proteinExistence type="predicted"/>
<dbReference type="RefSeq" id="WP_137478801.1">
    <property type="nucleotide sequence ID" value="NZ_SZZP01000007.1"/>
</dbReference>
<feature type="region of interest" description="Disordered" evidence="5">
    <location>
        <begin position="210"/>
        <end position="230"/>
    </location>
</feature>
<dbReference type="PANTHER" id="PTHR30329">
    <property type="entry name" value="STATOR ELEMENT OF FLAGELLAR MOTOR COMPLEX"/>
    <property type="match status" value="1"/>
</dbReference>
<evidence type="ECO:0000256" key="3">
    <source>
        <dbReference type="ARBA" id="ARBA00023237"/>
    </source>
</evidence>
<dbReference type="AlphaFoldDB" id="A0A4V6Y7D5"/>
<dbReference type="SUPFAM" id="SSF103088">
    <property type="entry name" value="OmpA-like"/>
    <property type="match status" value="1"/>
</dbReference>
<evidence type="ECO:0000256" key="4">
    <source>
        <dbReference type="PROSITE-ProRule" id="PRU00473"/>
    </source>
</evidence>
<name>A0A4V6Y7D5_BRAEL</name>
<sequence length="230" mass="24885">MMRLSARGPREISLSGLLGALLVLAMPLSPMQAQTAVTRDDIIAKLNHFETDAAIDVPALRQQTLERSKSRSRNEPPPSSRPPIAPDLTKLPAFNVDVRFDVDTPIVMPESYATVGRIADALTHSALLPYTFLIVGHIESGGRRDNNVLLSQRRADAIRDILVNTYKIAPKRLQSVGLGEEQLLDPARPNAPVNSQVQIMLVAKLADAEPPAHPAPAAAAKKPAKSAKKH</sequence>
<feature type="domain" description="OmpA-like" evidence="6">
    <location>
        <begin position="87"/>
        <end position="207"/>
    </location>
</feature>
<dbReference type="Gene3D" id="3.30.1330.60">
    <property type="entry name" value="OmpA-like domain"/>
    <property type="match status" value="1"/>
</dbReference>
<comment type="subcellular location">
    <subcellularLocation>
        <location evidence="1">Cell outer membrane</location>
    </subcellularLocation>
</comment>
<evidence type="ECO:0000256" key="5">
    <source>
        <dbReference type="SAM" id="MobiDB-lite"/>
    </source>
</evidence>